<feature type="transmembrane region" description="Helical" evidence="1">
    <location>
        <begin position="35"/>
        <end position="56"/>
    </location>
</feature>
<evidence type="ECO:0008006" key="4">
    <source>
        <dbReference type="Google" id="ProtNLM"/>
    </source>
</evidence>
<reference evidence="2 3" key="1">
    <citation type="submission" date="2014-08" db="EMBL/GenBank/DDBJ databases">
        <title>Complete genome sequence of Corynebacterium phocae M408/89/1(T)(=DSM 44612(T)), isolated from the common seal (Phoca vitulina).</title>
        <authorList>
            <person name="Ruckert C."/>
            <person name="Albersmeier A."/>
            <person name="Winkler A."/>
            <person name="Kalinowski J."/>
        </authorList>
    </citation>
    <scope>NUCLEOTIDE SEQUENCE [LARGE SCALE GENOMIC DNA]</scope>
    <source>
        <strain evidence="2 3">M408/89/1</strain>
    </source>
</reference>
<keyword evidence="1" id="KW-1133">Transmembrane helix</keyword>
<name>A0A1L7D1Y0_9CORY</name>
<proteinExistence type="predicted"/>
<dbReference type="KEGG" id="cpho:CPHO_03700"/>
<dbReference type="Proteomes" id="UP000185491">
    <property type="component" value="Chromosome"/>
</dbReference>
<keyword evidence="1" id="KW-0812">Transmembrane</keyword>
<feature type="transmembrane region" description="Helical" evidence="1">
    <location>
        <begin position="68"/>
        <end position="89"/>
    </location>
</feature>
<organism evidence="2 3">
    <name type="scientific">Corynebacterium phocae</name>
    <dbReference type="NCBI Taxonomy" id="161895"/>
    <lineage>
        <taxon>Bacteria</taxon>
        <taxon>Bacillati</taxon>
        <taxon>Actinomycetota</taxon>
        <taxon>Actinomycetes</taxon>
        <taxon>Mycobacteriales</taxon>
        <taxon>Corynebacteriaceae</taxon>
        <taxon>Corynebacterium</taxon>
    </lineage>
</organism>
<evidence type="ECO:0000256" key="1">
    <source>
        <dbReference type="SAM" id="Phobius"/>
    </source>
</evidence>
<sequence>MVVEKMPRTICRDRGNMAEKLSDAPIGAIRQNFDFFLGVLAGTLSPFGSILVAPQLTLIVQHQDPDNWFLFAGGIWLMLCGLAVIPLWLGKRKKDKVENGITGRFVNHVDECVRAMTDYSRSGKSASDAATLYQKLTTEATYIIGHRARVCLYWRRSAEGRSPDRYELVRENAGERNPRARARSYFKFEDGDHDKGVRDSEKAANLSFLNAMDGAAERIVVQNVKKPPSGFNVHPNPANGYQSFILVPIRSVEKSIADRRTVGVLTVDFPGRKIITEEIELVTAAIAEMFSDSLRSSQDFAFRQVVEVPRESKKAAMVEFLKSEGGSD</sequence>
<keyword evidence="1" id="KW-0472">Membrane</keyword>
<protein>
    <recommendedName>
        <fullName evidence="4">GAF domain-containing protein</fullName>
    </recommendedName>
</protein>
<dbReference type="AlphaFoldDB" id="A0A1L7D1Y0"/>
<gene>
    <name evidence="2" type="ORF">CPHO_03700</name>
</gene>
<evidence type="ECO:0000313" key="2">
    <source>
        <dbReference type="EMBL" id="APT92139.1"/>
    </source>
</evidence>
<keyword evidence="3" id="KW-1185">Reference proteome</keyword>
<accession>A0A1L7D1Y0</accession>
<dbReference type="EMBL" id="CP009249">
    <property type="protein sequence ID" value="APT92139.1"/>
    <property type="molecule type" value="Genomic_DNA"/>
</dbReference>
<evidence type="ECO:0000313" key="3">
    <source>
        <dbReference type="Proteomes" id="UP000185491"/>
    </source>
</evidence>